<keyword evidence="2" id="KW-1185">Reference proteome</keyword>
<dbReference type="WBParaSite" id="nRc.2.0.1.t46660-RA">
    <property type="protein sequence ID" value="nRc.2.0.1.t46660-RA"/>
    <property type="gene ID" value="nRc.2.0.1.g46660"/>
</dbReference>
<feature type="region of interest" description="Disordered" evidence="1">
    <location>
        <begin position="1"/>
        <end position="105"/>
    </location>
</feature>
<evidence type="ECO:0000256" key="1">
    <source>
        <dbReference type="SAM" id="MobiDB-lite"/>
    </source>
</evidence>
<sequence length="183" mass="19861">MSSKLAAPATQPLPAHQSDSHRSHHKSHSRDDRHHKETQQTQATSHDSCQHEPRDDAPQHHTQSEPLHREAEIQKRMEALKNLPKDVFKAPLLPPPPMDMEPATSSATSIPLTATSQLPTAPTSAGMTMVTHTMLLPPTAQMWAQSTTSAQLQLVITARLVLGVSPPASSTPTVQPQLPSEAT</sequence>
<accession>A0A915L6D6</accession>
<dbReference type="Proteomes" id="UP000887565">
    <property type="component" value="Unplaced"/>
</dbReference>
<feature type="compositionally biased region" description="Basic and acidic residues" evidence="1">
    <location>
        <begin position="29"/>
        <end position="38"/>
    </location>
</feature>
<protein>
    <submittedName>
        <fullName evidence="3">Uncharacterized protein</fullName>
    </submittedName>
</protein>
<feature type="compositionally biased region" description="Basic and acidic residues" evidence="1">
    <location>
        <begin position="48"/>
        <end position="88"/>
    </location>
</feature>
<feature type="region of interest" description="Disordered" evidence="1">
    <location>
        <begin position="164"/>
        <end position="183"/>
    </location>
</feature>
<evidence type="ECO:0000313" key="3">
    <source>
        <dbReference type="WBParaSite" id="nRc.2.0.1.t46660-RA"/>
    </source>
</evidence>
<name>A0A915L6D6_ROMCU</name>
<dbReference type="AlphaFoldDB" id="A0A915L6D6"/>
<reference evidence="3" key="1">
    <citation type="submission" date="2022-11" db="UniProtKB">
        <authorList>
            <consortium name="WormBaseParasite"/>
        </authorList>
    </citation>
    <scope>IDENTIFICATION</scope>
</reference>
<proteinExistence type="predicted"/>
<evidence type="ECO:0000313" key="2">
    <source>
        <dbReference type="Proteomes" id="UP000887565"/>
    </source>
</evidence>
<organism evidence="2 3">
    <name type="scientific">Romanomermis culicivorax</name>
    <name type="common">Nematode worm</name>
    <dbReference type="NCBI Taxonomy" id="13658"/>
    <lineage>
        <taxon>Eukaryota</taxon>
        <taxon>Metazoa</taxon>
        <taxon>Ecdysozoa</taxon>
        <taxon>Nematoda</taxon>
        <taxon>Enoplea</taxon>
        <taxon>Dorylaimia</taxon>
        <taxon>Mermithida</taxon>
        <taxon>Mermithoidea</taxon>
        <taxon>Mermithidae</taxon>
        <taxon>Romanomermis</taxon>
    </lineage>
</organism>
<feature type="compositionally biased region" description="Polar residues" evidence="1">
    <location>
        <begin position="167"/>
        <end position="183"/>
    </location>
</feature>